<protein>
    <recommendedName>
        <fullName evidence="4">Outer membrane protein beta-barrel domain-containing protein</fullName>
    </recommendedName>
</protein>
<gene>
    <name evidence="2" type="ORF">SOCEGT47_012720</name>
</gene>
<sequence length="209" mass="22220">MPPPPPVEREEPEEPEEPEELEKPKQPEEPEDDDGDGFRLRFGSTLGGGIIESPTGTGAVFSLSARLGFQFNHHLGIYYQNTPMVTLTPESTANSAGFEAGFIDYNSLLASFTVFHVIDLGAGPSLDYVAVASCGTEIPGISLEIPEAGCESTSAWYFGAHARASLILGGLTGSGPRRSGFAISADLHPVFLPEGPTITFTLGLGSEWY</sequence>
<evidence type="ECO:0008006" key="4">
    <source>
        <dbReference type="Google" id="ProtNLM"/>
    </source>
</evidence>
<evidence type="ECO:0000313" key="3">
    <source>
        <dbReference type="Proteomes" id="UP000295781"/>
    </source>
</evidence>
<name>A0A4P2PWA7_SORCE</name>
<evidence type="ECO:0000313" key="2">
    <source>
        <dbReference type="EMBL" id="AUX20798.1"/>
    </source>
</evidence>
<organism evidence="2 3">
    <name type="scientific">Sorangium cellulosum</name>
    <name type="common">Polyangium cellulosum</name>
    <dbReference type="NCBI Taxonomy" id="56"/>
    <lineage>
        <taxon>Bacteria</taxon>
        <taxon>Pseudomonadati</taxon>
        <taxon>Myxococcota</taxon>
        <taxon>Polyangia</taxon>
        <taxon>Polyangiales</taxon>
        <taxon>Polyangiaceae</taxon>
        <taxon>Sorangium</taxon>
    </lineage>
</organism>
<evidence type="ECO:0000256" key="1">
    <source>
        <dbReference type="SAM" id="MobiDB-lite"/>
    </source>
</evidence>
<proteinExistence type="predicted"/>
<accession>A0A4P2PWA7</accession>
<dbReference type="EMBL" id="CP012670">
    <property type="protein sequence ID" value="AUX20798.1"/>
    <property type="molecule type" value="Genomic_DNA"/>
</dbReference>
<dbReference type="Proteomes" id="UP000295781">
    <property type="component" value="Chromosome"/>
</dbReference>
<reference evidence="2 3" key="1">
    <citation type="submission" date="2015-09" db="EMBL/GenBank/DDBJ databases">
        <title>Sorangium comparison.</title>
        <authorList>
            <person name="Zaburannyi N."/>
            <person name="Bunk B."/>
            <person name="Overmann J."/>
            <person name="Mueller R."/>
        </authorList>
    </citation>
    <scope>NUCLEOTIDE SEQUENCE [LARGE SCALE GENOMIC DNA]</scope>
    <source>
        <strain evidence="2 3">So ceGT47</strain>
    </source>
</reference>
<feature type="region of interest" description="Disordered" evidence="1">
    <location>
        <begin position="1"/>
        <end position="41"/>
    </location>
</feature>
<dbReference type="AlphaFoldDB" id="A0A4P2PWA7"/>
<feature type="compositionally biased region" description="Acidic residues" evidence="1">
    <location>
        <begin position="10"/>
        <end position="20"/>
    </location>
</feature>